<keyword evidence="12" id="KW-0675">Receptor</keyword>
<gene>
    <name evidence="12" type="ORF">GGR43_001327</name>
</gene>
<keyword evidence="5 9" id="KW-0798">TonB box</keyword>
<keyword evidence="3 8" id="KW-1134">Transmembrane beta strand</keyword>
<dbReference type="Gene3D" id="2.170.130.10">
    <property type="entry name" value="TonB-dependent receptor, plug domain"/>
    <property type="match status" value="1"/>
</dbReference>
<dbReference type="CDD" id="cd01347">
    <property type="entry name" value="ligand_gated_channel"/>
    <property type="match status" value="1"/>
</dbReference>
<evidence type="ECO:0000256" key="3">
    <source>
        <dbReference type="ARBA" id="ARBA00022452"/>
    </source>
</evidence>
<evidence type="ECO:0000256" key="7">
    <source>
        <dbReference type="ARBA" id="ARBA00023237"/>
    </source>
</evidence>
<feature type="domain" description="TonB-dependent receptor-like beta-barrel" evidence="10">
    <location>
        <begin position="418"/>
        <end position="918"/>
    </location>
</feature>
<proteinExistence type="inferred from homology"/>
<dbReference type="PANTHER" id="PTHR47234">
    <property type="match status" value="1"/>
</dbReference>
<keyword evidence="2 8" id="KW-0813">Transport</keyword>
<evidence type="ECO:0000256" key="2">
    <source>
        <dbReference type="ARBA" id="ARBA00022448"/>
    </source>
</evidence>
<protein>
    <submittedName>
        <fullName evidence="12">Outer membrane receptor protein involved in Fe transport</fullName>
    </submittedName>
</protein>
<evidence type="ECO:0000259" key="11">
    <source>
        <dbReference type="Pfam" id="PF07715"/>
    </source>
</evidence>
<comment type="caution">
    <text evidence="12">The sequence shown here is derived from an EMBL/GenBank/DDBJ whole genome shotgun (WGS) entry which is preliminary data.</text>
</comment>
<comment type="subcellular location">
    <subcellularLocation>
        <location evidence="1 8">Cell outer membrane</location>
        <topology evidence="1 8">Multi-pass membrane protein</topology>
    </subcellularLocation>
</comment>
<name>A0A7W6BPR7_9SPHN</name>
<comment type="similarity">
    <text evidence="8 9">Belongs to the TonB-dependent receptor family.</text>
</comment>
<dbReference type="Proteomes" id="UP000571950">
    <property type="component" value="Unassembled WGS sequence"/>
</dbReference>
<keyword evidence="6 8" id="KW-0472">Membrane</keyword>
<dbReference type="EMBL" id="JACIDT010000003">
    <property type="protein sequence ID" value="MBB3925614.1"/>
    <property type="molecule type" value="Genomic_DNA"/>
</dbReference>
<sequence>MIEVRISHRGGKGGGKGRFRGAALGALALASAPAAVLAQTAEEPAAPQENAAQEIIVTGSRIARSGFDAPTPVSVVGQERFEQRAITNVGDALNELPSFRPLVTPATQQAVGGNIGARVLDLRGLGATRTLVLLDGKRFVPSTTQGTIDVNLIPSSIISRTEVVTGGASAAYGSDAVAGVVNFIIDKSLDGFKGSVQAGISGEGDAGERNVQLAYGTRFGDGRGNFVIAGEYNDSDGMGDCYTRSWCPNEQLVGNTPAGFGGLPASIRTGPAGTGNLSSGGLIVANSGPLRGLAFNPDGTTHNYDFGTIYGNNPSPLFTYGGEESGRNGFLDGILLIPPVQRIVGYAHVDYEFSDALKANLDLSYGEVKGMVIGSVARSTLTINRNNAYLPQGVADIMDQNGITSFSLGRAFMDLGGSINHSRNRTYRAVLSFEGNLGDNWKWDAYYQYGRNKFRQNYSGNVIASRVTNAANAVQVGNQVVCGINADANPANDDPACVPMNIFGSGNISGPAAAYIAPSGYQTTDTTEHVLAANVNGALFALPGGDFSVATGAEYRSDKAVGTADALSTANAFWSFNGKAVSGKIEVIEGYLEAVAPILRDMPLADTLELNGAIRQTHYSRSAPGVDTTSVDATTWKLGAVYAPVPEIRFRATRSRDIRAPNLTELFGPVTAGRVTIVDPVNGGAQIQVNSLTGANRALNAEKADTWTAGVVLAPDWDFARSLRLSVDYYDIKIKGAISTLGAQVVVDRCAQGATALCSYVSRDGAGTLLQVQDVLQNVSEIINRGIDFELSYNTDIGNAGSLDFRVLATKYLKLAIGGVDRTGQTGYRPGTTTGVPDYIIDGTVTWRKNAFTLSAHGKYIPKGIFDTTLVGPEDDGYAATLPSSVNTNRVDGRFYLDLSASLRVNEQFELFGVVNNVLDKDPPMAASAQGATNQVYFDPIGRYFKVGARVRF</sequence>
<evidence type="ECO:0000256" key="5">
    <source>
        <dbReference type="ARBA" id="ARBA00023077"/>
    </source>
</evidence>
<evidence type="ECO:0000256" key="1">
    <source>
        <dbReference type="ARBA" id="ARBA00004571"/>
    </source>
</evidence>
<dbReference type="PANTHER" id="PTHR47234:SF3">
    <property type="entry name" value="SECRETIN_TONB SHORT N-TERMINAL DOMAIN-CONTAINING PROTEIN"/>
    <property type="match status" value="1"/>
</dbReference>
<dbReference type="InterPro" id="IPR037066">
    <property type="entry name" value="Plug_dom_sf"/>
</dbReference>
<dbReference type="InterPro" id="IPR012910">
    <property type="entry name" value="Plug_dom"/>
</dbReference>
<dbReference type="Gene3D" id="2.40.170.20">
    <property type="entry name" value="TonB-dependent receptor, beta-barrel domain"/>
    <property type="match status" value="1"/>
</dbReference>
<evidence type="ECO:0000256" key="8">
    <source>
        <dbReference type="PROSITE-ProRule" id="PRU01360"/>
    </source>
</evidence>
<dbReference type="PROSITE" id="PS52016">
    <property type="entry name" value="TONB_DEPENDENT_REC_3"/>
    <property type="match status" value="1"/>
</dbReference>
<dbReference type="SUPFAM" id="SSF56935">
    <property type="entry name" value="Porins"/>
    <property type="match status" value="1"/>
</dbReference>
<dbReference type="Pfam" id="PF00593">
    <property type="entry name" value="TonB_dep_Rec_b-barrel"/>
    <property type="match status" value="1"/>
</dbReference>
<dbReference type="GO" id="GO:0009279">
    <property type="term" value="C:cell outer membrane"/>
    <property type="evidence" value="ECO:0007669"/>
    <property type="project" value="UniProtKB-SubCell"/>
</dbReference>
<keyword evidence="4 8" id="KW-0812">Transmembrane</keyword>
<evidence type="ECO:0000313" key="12">
    <source>
        <dbReference type="EMBL" id="MBB3925614.1"/>
    </source>
</evidence>
<accession>A0A7W6BPR7</accession>
<evidence type="ECO:0000313" key="13">
    <source>
        <dbReference type="Proteomes" id="UP000571950"/>
    </source>
</evidence>
<keyword evidence="13" id="KW-1185">Reference proteome</keyword>
<dbReference type="InterPro" id="IPR036942">
    <property type="entry name" value="Beta-barrel_TonB_sf"/>
</dbReference>
<keyword evidence="7 8" id="KW-0998">Cell outer membrane</keyword>
<evidence type="ECO:0000256" key="4">
    <source>
        <dbReference type="ARBA" id="ARBA00022692"/>
    </source>
</evidence>
<evidence type="ECO:0000259" key="10">
    <source>
        <dbReference type="Pfam" id="PF00593"/>
    </source>
</evidence>
<dbReference type="RefSeq" id="WP_188071142.1">
    <property type="nucleotide sequence ID" value="NZ_JACIDT010000003.1"/>
</dbReference>
<evidence type="ECO:0000256" key="9">
    <source>
        <dbReference type="RuleBase" id="RU003357"/>
    </source>
</evidence>
<dbReference type="InterPro" id="IPR000531">
    <property type="entry name" value="Beta-barrel_TonB"/>
</dbReference>
<reference evidence="12 13" key="1">
    <citation type="submission" date="2020-08" db="EMBL/GenBank/DDBJ databases">
        <title>Genomic Encyclopedia of Type Strains, Phase IV (KMG-IV): sequencing the most valuable type-strain genomes for metagenomic binning, comparative biology and taxonomic classification.</title>
        <authorList>
            <person name="Goeker M."/>
        </authorList>
    </citation>
    <scope>NUCLEOTIDE SEQUENCE [LARGE SCALE GENOMIC DNA]</scope>
    <source>
        <strain evidence="12 13">DSM 26189</strain>
    </source>
</reference>
<dbReference type="InterPro" id="IPR039426">
    <property type="entry name" value="TonB-dep_rcpt-like"/>
</dbReference>
<organism evidence="12 13">
    <name type="scientific">Sphingobium jiangsuense</name>
    <dbReference type="NCBI Taxonomy" id="870476"/>
    <lineage>
        <taxon>Bacteria</taxon>
        <taxon>Pseudomonadati</taxon>
        <taxon>Pseudomonadota</taxon>
        <taxon>Alphaproteobacteria</taxon>
        <taxon>Sphingomonadales</taxon>
        <taxon>Sphingomonadaceae</taxon>
        <taxon>Sphingobium</taxon>
    </lineage>
</organism>
<feature type="domain" description="TonB-dependent receptor plug" evidence="11">
    <location>
        <begin position="68"/>
        <end position="180"/>
    </location>
</feature>
<dbReference type="AlphaFoldDB" id="A0A7W6BPR7"/>
<evidence type="ECO:0000256" key="6">
    <source>
        <dbReference type="ARBA" id="ARBA00023136"/>
    </source>
</evidence>
<dbReference type="Pfam" id="PF07715">
    <property type="entry name" value="Plug"/>
    <property type="match status" value="1"/>
</dbReference>